<comment type="function">
    <text evidence="1 12">Subunit of the oligosaccharyl transferase (OST) complex that catalyzes the initial transfer of a defined glycan (Glc(3)Man(9)GlcNAc(2) in eukaryotes) from the lipid carrier dolichol-pyrophosphate to an asparagine residue within an Asn-X-Ser/Thr consensus motif in nascent polypeptide chains, the first step in protein N-glycosylation. N-glycosylation occurs cotranslationally and the complex associates with the Sec61 complex at the channel-forming translocon complex that mediates protein translocation across the endoplasmic reticulum (ER). All subunits are required for a maximal enzyme activity.</text>
</comment>
<evidence type="ECO:0000256" key="5">
    <source>
        <dbReference type="ARBA" id="ARBA00017612"/>
    </source>
</evidence>
<evidence type="ECO:0000256" key="7">
    <source>
        <dbReference type="ARBA" id="ARBA00022729"/>
    </source>
</evidence>
<dbReference type="InterPro" id="IPR008814">
    <property type="entry name" value="Swp1"/>
</dbReference>
<comment type="subcellular location">
    <subcellularLocation>
        <location evidence="2 12">Endoplasmic reticulum membrane</location>
        <topology evidence="2 12">Multi-pass membrane protein</topology>
    </subcellularLocation>
</comment>
<evidence type="ECO:0000259" key="14">
    <source>
        <dbReference type="Pfam" id="PF05817"/>
    </source>
</evidence>
<evidence type="ECO:0000256" key="1">
    <source>
        <dbReference type="ARBA" id="ARBA00002791"/>
    </source>
</evidence>
<feature type="compositionally biased region" description="Acidic residues" evidence="13">
    <location>
        <begin position="439"/>
        <end position="461"/>
    </location>
</feature>
<evidence type="ECO:0000256" key="6">
    <source>
        <dbReference type="ARBA" id="ARBA00022692"/>
    </source>
</evidence>
<evidence type="ECO:0000259" key="15">
    <source>
        <dbReference type="Pfam" id="PF23860"/>
    </source>
</evidence>
<dbReference type="Pfam" id="PF23860">
    <property type="entry name" value="Ribophorin_II_3rd"/>
    <property type="match status" value="1"/>
</dbReference>
<dbReference type="Pfam" id="PF05817">
    <property type="entry name" value="Ribophorin_II"/>
    <property type="match status" value="1"/>
</dbReference>
<dbReference type="GO" id="GO:0008250">
    <property type="term" value="C:oligosaccharyltransferase complex"/>
    <property type="evidence" value="ECO:0007669"/>
    <property type="project" value="UniProtKB-UniRule"/>
</dbReference>
<evidence type="ECO:0000256" key="11">
    <source>
        <dbReference type="ARBA" id="ARBA00046750"/>
    </source>
</evidence>
<dbReference type="InterPro" id="IPR055373">
    <property type="entry name" value="Ribophorin_II_N"/>
</dbReference>
<dbReference type="WBParaSite" id="jg10508.1">
    <property type="protein sequence ID" value="jg10508.1"/>
    <property type="gene ID" value="jg10508"/>
</dbReference>
<feature type="transmembrane region" description="Helical" evidence="12">
    <location>
        <begin position="350"/>
        <end position="371"/>
    </location>
</feature>
<keyword evidence="9 12" id="KW-1133">Transmembrane helix</keyword>
<evidence type="ECO:0000256" key="2">
    <source>
        <dbReference type="ARBA" id="ARBA00004477"/>
    </source>
</evidence>
<keyword evidence="17" id="KW-1185">Reference proteome</keyword>
<evidence type="ECO:0000256" key="4">
    <source>
        <dbReference type="ARBA" id="ARBA00009038"/>
    </source>
</evidence>
<evidence type="ECO:0000256" key="12">
    <source>
        <dbReference type="RuleBase" id="RU366029"/>
    </source>
</evidence>
<dbReference type="PANTHER" id="PTHR12640:SF0">
    <property type="entry name" value="DOLICHYL-DIPHOSPHOOLIGOSACCHARIDE--PROTEIN GLYCOSYLTRANSFERASE SUBUNIT 2"/>
    <property type="match status" value="1"/>
</dbReference>
<keyword evidence="6 12" id="KW-0812">Transmembrane</keyword>
<comment type="pathway">
    <text evidence="3 12">Protein modification; protein glycosylation.</text>
</comment>
<name>A0A915CNH1_9BILA</name>
<feature type="domain" description="Ribophorin II third" evidence="15">
    <location>
        <begin position="232"/>
        <end position="296"/>
    </location>
</feature>
<organism evidence="17 18">
    <name type="scientific">Ditylenchus dipsaci</name>
    <dbReference type="NCBI Taxonomy" id="166011"/>
    <lineage>
        <taxon>Eukaryota</taxon>
        <taxon>Metazoa</taxon>
        <taxon>Ecdysozoa</taxon>
        <taxon>Nematoda</taxon>
        <taxon>Chromadorea</taxon>
        <taxon>Rhabditida</taxon>
        <taxon>Tylenchina</taxon>
        <taxon>Tylenchomorpha</taxon>
        <taxon>Sphaerularioidea</taxon>
        <taxon>Anguinidae</taxon>
        <taxon>Anguininae</taxon>
        <taxon>Ditylenchus</taxon>
    </lineage>
</organism>
<dbReference type="PANTHER" id="PTHR12640">
    <property type="entry name" value="RIBOPHORIN II"/>
    <property type="match status" value="1"/>
</dbReference>
<evidence type="ECO:0000256" key="8">
    <source>
        <dbReference type="ARBA" id="ARBA00022824"/>
    </source>
</evidence>
<feature type="transmembrane region" description="Helical" evidence="12">
    <location>
        <begin position="378"/>
        <end position="403"/>
    </location>
</feature>
<accession>A0A915CNH1</accession>
<evidence type="ECO:0000313" key="18">
    <source>
        <dbReference type="WBParaSite" id="jg10508.1"/>
    </source>
</evidence>
<evidence type="ECO:0000259" key="16">
    <source>
        <dbReference type="Pfam" id="PF25147"/>
    </source>
</evidence>
<feature type="region of interest" description="Disordered" evidence="13">
    <location>
        <begin position="439"/>
        <end position="477"/>
    </location>
</feature>
<reference evidence="18" key="1">
    <citation type="submission" date="2022-11" db="UniProtKB">
        <authorList>
            <consortium name="WormBaseParasite"/>
        </authorList>
    </citation>
    <scope>IDENTIFICATION</scope>
</reference>
<feature type="domain" description="Ribophorin II N-terminal" evidence="14">
    <location>
        <begin position="2"/>
        <end position="181"/>
    </location>
</feature>
<comment type="similarity">
    <text evidence="4 12">Belongs to the SWP1 family.</text>
</comment>
<proteinExistence type="inferred from homology"/>
<dbReference type="GO" id="GO:0006487">
    <property type="term" value="P:protein N-linked glycosylation"/>
    <property type="evidence" value="ECO:0007669"/>
    <property type="project" value="UniProtKB-UniRule"/>
</dbReference>
<evidence type="ECO:0000256" key="9">
    <source>
        <dbReference type="ARBA" id="ARBA00022989"/>
    </source>
</evidence>
<dbReference type="AlphaFoldDB" id="A0A915CNH1"/>
<dbReference type="Proteomes" id="UP000887574">
    <property type="component" value="Unplaced"/>
</dbReference>
<feature type="domain" description="Ribophorin II C-terminal" evidence="16">
    <location>
        <begin position="346"/>
        <end position="432"/>
    </location>
</feature>
<feature type="transmembrane region" description="Helical" evidence="12">
    <location>
        <begin position="409"/>
        <end position="428"/>
    </location>
</feature>
<dbReference type="InterPro" id="IPR056790">
    <property type="entry name" value="Ribophorin_II_C"/>
</dbReference>
<comment type="subunit">
    <text evidence="11">Component of the oligosaccharyltransferase (OST) complex. OST exists in two different complex forms which contain common core subunits RPN1, RPN2, OST48, OST4, DAD1 and TMEM258, either STT3A or STT3B as catalytic subunits, and form-specific accessory subunits. STT3A complex assembly occurs through the formation of 3 subcomplexes. Subcomplex 1 contains RPN1 and TMEM258, subcomplex 2 contains the STT3A-specific subunits STT3A, DC2/OSTC, and KCP2 as well as the core subunit OST4, and subcomplex 3 contains RPN2, DAD1, and OST48. The STT3A complex can form stable complexes with the Sec61 complex or with both the Sec61 and TRAP complexes. Interacts with DDI2. Interacts with TMEM35A/NACHO.</text>
</comment>
<protein>
    <recommendedName>
        <fullName evidence="5 12">Dolichyl-diphosphooligosaccharide--protein glycosyltransferase subunit 2</fullName>
    </recommendedName>
    <alternativeName>
        <fullName evidence="12">Ribophorin-2</fullName>
    </alternativeName>
</protein>
<keyword evidence="8 12" id="KW-0256">Endoplasmic reticulum</keyword>
<evidence type="ECO:0000256" key="10">
    <source>
        <dbReference type="ARBA" id="ARBA00023136"/>
    </source>
</evidence>
<evidence type="ECO:0000256" key="3">
    <source>
        <dbReference type="ARBA" id="ARBA00004922"/>
    </source>
</evidence>
<dbReference type="InterPro" id="IPR055374">
    <property type="entry name" value="Ribophorin_II_3rd"/>
</dbReference>
<evidence type="ECO:0000313" key="17">
    <source>
        <dbReference type="Proteomes" id="UP000887574"/>
    </source>
</evidence>
<dbReference type="Pfam" id="PF25147">
    <property type="entry name" value="Ribophorin_II_C"/>
    <property type="match status" value="1"/>
</dbReference>
<evidence type="ECO:0000256" key="13">
    <source>
        <dbReference type="SAM" id="MobiDB-lite"/>
    </source>
</evidence>
<keyword evidence="10 12" id="KW-0472">Membrane</keyword>
<sequence length="501" mass="56996">MNSNLKNVYHVTEILNVLVRCKIKLNVEKLESEIKKTISIVDKINSKDIYYAIVIAKNLHIKLDQIQLEKVLTASFKTNSRTSYIYSFACLFVLEKTLARKHFFRAEELMAQADVVDGKLLRFEGGLTLTGLAVHSIYNLSKAAHKAPSFSEKQIVMLSNYLLSRKGVTDERGGFYMLTGLFKIASDNLLTPVAVILSSSKIISQDEKETVVKLKICNLVGDPLLVNNVVLVFLLFAHLKSGKEVGFLVSFDKTINSYSFTLDMTNFSGPNGKYCAYLIVGDSLMKNPTNWNIFDVFVDLSKKKTKAKTVATARKLSHFAAETMKPNFSISSDAKSHHHRSFGQKLTCCVFTVCCCAPLFFVLWLFFGANLNSFKKPLCVWAICFHSCLFVIFVLYSLFWLYYSHITTLLKQVFVVGIVAFVCGNQLLHRLAIYRKEESGEESESEVEEQQSESELDEIDEVESHSESEDYDLESDEKRDLLLYKNVDKDNCYEEFREDEK</sequence>
<keyword evidence="7" id="KW-0732">Signal</keyword>